<dbReference type="Gene3D" id="2.60.40.10">
    <property type="entry name" value="Immunoglobulins"/>
    <property type="match status" value="1"/>
</dbReference>
<feature type="domain" description="CARDB" evidence="3">
    <location>
        <begin position="416"/>
        <end position="498"/>
    </location>
</feature>
<feature type="compositionally biased region" description="Polar residues" evidence="1">
    <location>
        <begin position="389"/>
        <end position="400"/>
    </location>
</feature>
<evidence type="ECO:0000259" key="3">
    <source>
        <dbReference type="Pfam" id="PF07705"/>
    </source>
</evidence>
<dbReference type="PATRIC" id="fig|55758.3.peg.584"/>
<dbReference type="Proteomes" id="UP000077066">
    <property type="component" value="Unassembled WGS sequence"/>
</dbReference>
<proteinExistence type="predicted"/>
<dbReference type="SUPFAM" id="SSF51126">
    <property type="entry name" value="Pectin lyase-like"/>
    <property type="match status" value="1"/>
</dbReference>
<dbReference type="PANTHER" id="PTHR31157">
    <property type="entry name" value="SCP DOMAIN-CONTAINING PROTEIN"/>
    <property type="match status" value="1"/>
</dbReference>
<dbReference type="OrthoDB" id="60683at2157"/>
<dbReference type="Pfam" id="PF07705">
    <property type="entry name" value="CARDB"/>
    <property type="match status" value="1"/>
</dbReference>
<dbReference type="InterPro" id="IPR014044">
    <property type="entry name" value="CAP_dom"/>
</dbReference>
<dbReference type="CDD" id="cd05379">
    <property type="entry name" value="CAP_bacterial"/>
    <property type="match status" value="1"/>
</dbReference>
<evidence type="ECO:0000256" key="1">
    <source>
        <dbReference type="SAM" id="MobiDB-lite"/>
    </source>
</evidence>
<evidence type="ECO:0000259" key="2">
    <source>
        <dbReference type="Pfam" id="PF00188"/>
    </source>
</evidence>
<dbReference type="SUPFAM" id="SSF55797">
    <property type="entry name" value="PR-1-like"/>
    <property type="match status" value="1"/>
</dbReference>
<comment type="caution">
    <text evidence="4">The sequence shown here is derived from an EMBL/GenBank/DDBJ whole genome shotgun (WGS) entry which is preliminary data.</text>
</comment>
<protein>
    <submittedName>
        <fullName evidence="4">Cysteine-rich secretory protein family protein</fullName>
    </submittedName>
</protein>
<dbReference type="EMBL" id="LWMT01000073">
    <property type="protein sequence ID" value="KZX16327.1"/>
    <property type="molecule type" value="Genomic_DNA"/>
</dbReference>
<feature type="region of interest" description="Disordered" evidence="1">
    <location>
        <begin position="375"/>
        <end position="406"/>
    </location>
</feature>
<feature type="domain" description="SCP" evidence="2">
    <location>
        <begin position="42"/>
        <end position="162"/>
    </location>
</feature>
<reference evidence="4 5" key="1">
    <citation type="submission" date="2016-04" db="EMBL/GenBank/DDBJ databases">
        <title>Genome sequence of Methanobrevibacter filiformis DSM 11501.</title>
        <authorList>
            <person name="Poehlein A."/>
            <person name="Seedorf H."/>
            <person name="Daniel R."/>
        </authorList>
    </citation>
    <scope>NUCLEOTIDE SEQUENCE [LARGE SCALE GENOMIC DNA]</scope>
    <source>
        <strain evidence="4 5">DSM 11501</strain>
    </source>
</reference>
<gene>
    <name evidence="4" type="ORF">MBFIL_05240</name>
</gene>
<evidence type="ECO:0000313" key="4">
    <source>
        <dbReference type="EMBL" id="KZX16327.1"/>
    </source>
</evidence>
<dbReference type="InterPro" id="IPR035940">
    <property type="entry name" value="CAP_sf"/>
</dbReference>
<dbReference type="PANTHER" id="PTHR31157:SF1">
    <property type="entry name" value="SCP DOMAIN-CONTAINING PROTEIN"/>
    <property type="match status" value="1"/>
</dbReference>
<dbReference type="AlphaFoldDB" id="A0A166CRT8"/>
<keyword evidence="5" id="KW-1185">Reference proteome</keyword>
<organism evidence="4 5">
    <name type="scientific">Methanobrevibacter filiformis</name>
    <dbReference type="NCBI Taxonomy" id="55758"/>
    <lineage>
        <taxon>Archaea</taxon>
        <taxon>Methanobacteriati</taxon>
        <taxon>Methanobacteriota</taxon>
        <taxon>Methanomada group</taxon>
        <taxon>Methanobacteria</taxon>
        <taxon>Methanobacteriales</taxon>
        <taxon>Methanobacteriaceae</taxon>
        <taxon>Methanobrevibacter</taxon>
    </lineage>
</organism>
<sequence length="500" mass="55267">MNKKYLKSLLLLSLLIVATAIPLASTELSSAADPYEFAFEVLNIVNEERAKFGATPLEMDKELLESAMIRSNELVILMNHSRPDGSPIWGLSDLMYGENIAGGQITPEAVMRSWMNSTGHRQNILDPSYKSIGIGYVYAPNVVTYDPINNRNYTNLNHYWTQLFGRLNADIADPVDYIKESEPTINLPTTINLYNNIAIKDIIEFFNGNVAINNHFITNGDNIIFNEGIYNDIYLSIGNSVNITSKGVVEFISPLIYSTATVNGKPVPISFDGLRINTSNVNISGLILKDYYNGIAVLNSENININNNSFINVWYGLDVTNSNNINLSNNNINYISKDMEKDELSSVEVTNLRPVNKTDDTSDSTTPSIIIVKTNNTTPTTPNVLGDQHPSTPKPAQSTPKKPVKKADLIIKSISKKGNIYAVTIKNNGSANAGKNELVVKVGKKIIATKKVPALKAGKSSQKIKIVINKKYKNKTKNFIVDSKNKITESKEKNNSKNKI</sequence>
<accession>A0A166CRT8</accession>
<dbReference type="STRING" id="55758.MBFIL_05240"/>
<dbReference type="InterPro" id="IPR011050">
    <property type="entry name" value="Pectin_lyase_fold/virulence"/>
</dbReference>
<dbReference type="Pfam" id="PF00188">
    <property type="entry name" value="CAP"/>
    <property type="match status" value="1"/>
</dbReference>
<dbReference type="Gene3D" id="3.40.33.10">
    <property type="entry name" value="CAP"/>
    <property type="match status" value="1"/>
</dbReference>
<dbReference type="RefSeq" id="WP_066971227.1">
    <property type="nucleotide sequence ID" value="NZ_LWMT01000073.1"/>
</dbReference>
<name>A0A166CRT8_9EURY</name>
<dbReference type="InterPro" id="IPR011635">
    <property type="entry name" value="CARDB"/>
</dbReference>
<evidence type="ECO:0000313" key="5">
    <source>
        <dbReference type="Proteomes" id="UP000077066"/>
    </source>
</evidence>
<dbReference type="InterPro" id="IPR013783">
    <property type="entry name" value="Ig-like_fold"/>
</dbReference>